<organism evidence="13 14">
    <name type="scientific">Anopheles atroparvus</name>
    <name type="common">European mosquito</name>
    <dbReference type="NCBI Taxonomy" id="41427"/>
    <lineage>
        <taxon>Eukaryota</taxon>
        <taxon>Metazoa</taxon>
        <taxon>Ecdysozoa</taxon>
        <taxon>Arthropoda</taxon>
        <taxon>Hexapoda</taxon>
        <taxon>Insecta</taxon>
        <taxon>Pterygota</taxon>
        <taxon>Neoptera</taxon>
        <taxon>Endopterygota</taxon>
        <taxon>Diptera</taxon>
        <taxon>Nematocera</taxon>
        <taxon>Culicoidea</taxon>
        <taxon>Culicidae</taxon>
        <taxon>Anophelinae</taxon>
        <taxon>Anopheles</taxon>
    </lineage>
</organism>
<proteinExistence type="predicted"/>
<dbReference type="FunFam" id="1.10.640.10:FF:000003">
    <property type="entry name" value="chorion peroxidase"/>
    <property type="match status" value="1"/>
</dbReference>
<dbReference type="InterPro" id="IPR019791">
    <property type="entry name" value="Haem_peroxidase_animal"/>
</dbReference>
<evidence type="ECO:0000256" key="9">
    <source>
        <dbReference type="ARBA" id="ARBA00023157"/>
    </source>
</evidence>
<dbReference type="PRINTS" id="PR00457">
    <property type="entry name" value="ANPEROXIDASE"/>
</dbReference>
<evidence type="ECO:0008006" key="15">
    <source>
        <dbReference type="Google" id="ProtNLM"/>
    </source>
</evidence>
<keyword evidence="4 11" id="KW-0349">Heme</keyword>
<keyword evidence="9" id="KW-1015">Disulfide bond</keyword>
<protein>
    <recommendedName>
        <fullName evidence="15">Chorion peroxidase</fullName>
    </recommendedName>
</protein>
<dbReference type="EnsemblMetazoa" id="ENSAATROPT000971">
    <property type="protein sequence ID" value="ENSAATROPP000927"/>
    <property type="gene ID" value="ENSAATROPG000772"/>
</dbReference>
<evidence type="ECO:0000256" key="5">
    <source>
        <dbReference type="ARBA" id="ARBA00022723"/>
    </source>
</evidence>
<evidence type="ECO:0000256" key="12">
    <source>
        <dbReference type="SAM" id="SignalP"/>
    </source>
</evidence>
<evidence type="ECO:0000256" key="11">
    <source>
        <dbReference type="PIRSR" id="PIRSR619791-2"/>
    </source>
</evidence>
<dbReference type="SUPFAM" id="SSF48113">
    <property type="entry name" value="Heme-dependent peroxidases"/>
    <property type="match status" value="1"/>
</dbReference>
<dbReference type="PROSITE" id="PS50292">
    <property type="entry name" value="PEROXIDASE_3"/>
    <property type="match status" value="1"/>
</dbReference>
<evidence type="ECO:0000256" key="7">
    <source>
        <dbReference type="ARBA" id="ARBA00023002"/>
    </source>
</evidence>
<evidence type="ECO:0000256" key="4">
    <source>
        <dbReference type="ARBA" id="ARBA00022617"/>
    </source>
</evidence>
<keyword evidence="3" id="KW-0575">Peroxidase</keyword>
<dbReference type="CDD" id="cd09823">
    <property type="entry name" value="peroxinectin_like"/>
    <property type="match status" value="1"/>
</dbReference>
<evidence type="ECO:0000256" key="6">
    <source>
        <dbReference type="ARBA" id="ARBA00022729"/>
    </source>
</evidence>
<sequence length="767" mass="85648">MQAKGVHSFLVIVLLQSCTTVHGVEEAESSLGGFCESPEQRCLLRVQCASEPRARRHFAPCLTADGLEGLCCKPSQVTERKKRALAYEFSEELFSNAVEEGHRVYSRKLAQFERNRAEQLLTEPAGVDALVRRFHHSPLVADSTAAAQELGAYEDVFVARSFADALNLTDAERLELGFAMPKRHSKRCVSPKRCNPHARYRSLDGTCNNPVQSRSSWGAAGFPFERLLPPAYEDGVWAPRLHSAVSGRPLASPRTVSVAVFPDNDRPDHRFNLLLMQFGQFMAHDFTRSASIRMGKEEVQCCNADFSSPLHSDHAHFGCLPIEVSPADPFYSKFGIRCLNFVRLALARDGKCMLGYGKQLNRVTHFIDGSHVYGSDEATAVSLRTFSGGRLKSTFPSGEELLPFATERSACEPWAKACFRSGDDRTNQVVSLTEVHTLFLREHNRVAARLEALNRHWDDETLYQEARRIVVAELQKIFYNEYLPAVLGHQKARQYGLLDGLQGHTNFYNADVRPLVFNELSGAAFRFGHSTVDGAFLIQHRHRRSELVPLHEVLLDPSRLLERSFFDDLLFSLMDQPQQQVDDSVTFELSRMLFAGRLPFGTDLVALNIQRGRDHALRPYNDYREWAGLPRVTSFEQFGPAAAALASVYGSPDDVDLWVGGILEPPSQDGALFGETFAAIIGDQFARLKFGDRYYYTNGPKHNPGFFSGEQLAELASLSFASVICANLDHPQGFSVARDAFKQPGEHNPPVPCSALPPFDLSAWSDR</sequence>
<dbReference type="GO" id="GO:0020037">
    <property type="term" value="F:heme binding"/>
    <property type="evidence" value="ECO:0007669"/>
    <property type="project" value="InterPro"/>
</dbReference>
<keyword evidence="2" id="KW-0964">Secreted</keyword>
<accession>A0AAG5CQ01</accession>
<dbReference type="AlphaFoldDB" id="A0AAG5CQ01"/>
<feature type="chain" id="PRO_5042601157" description="Chorion peroxidase" evidence="12">
    <location>
        <begin position="24"/>
        <end position="767"/>
    </location>
</feature>
<keyword evidence="6 12" id="KW-0732">Signal</keyword>
<dbReference type="GO" id="GO:0006979">
    <property type="term" value="P:response to oxidative stress"/>
    <property type="evidence" value="ECO:0007669"/>
    <property type="project" value="InterPro"/>
</dbReference>
<feature type="binding site" description="axial binding residue" evidence="11">
    <location>
        <position position="529"/>
    </location>
    <ligand>
        <name>heme b</name>
        <dbReference type="ChEBI" id="CHEBI:60344"/>
    </ligand>
    <ligandPart>
        <name>Fe</name>
        <dbReference type="ChEBI" id="CHEBI:18248"/>
    </ligandPart>
</feature>
<dbReference type="PROSITE" id="PS51257">
    <property type="entry name" value="PROKAR_LIPOPROTEIN"/>
    <property type="match status" value="1"/>
</dbReference>
<keyword evidence="7" id="KW-0560">Oxidoreductase</keyword>
<dbReference type="InterPro" id="IPR037120">
    <property type="entry name" value="Haem_peroxidase_sf_animal"/>
</dbReference>
<keyword evidence="8 11" id="KW-0408">Iron</keyword>
<evidence type="ECO:0000256" key="1">
    <source>
        <dbReference type="ARBA" id="ARBA00004613"/>
    </source>
</evidence>
<evidence type="ECO:0000313" key="14">
    <source>
        <dbReference type="Proteomes" id="UP000075880"/>
    </source>
</evidence>
<keyword evidence="5 11" id="KW-0479">Metal-binding</keyword>
<evidence type="ECO:0000256" key="3">
    <source>
        <dbReference type="ARBA" id="ARBA00022559"/>
    </source>
</evidence>
<evidence type="ECO:0000313" key="13">
    <source>
        <dbReference type="EnsemblMetazoa" id="ENSAATROPP000927"/>
    </source>
</evidence>
<dbReference type="GO" id="GO:0022412">
    <property type="term" value="P:cellular process involved in reproduction in multicellular organism"/>
    <property type="evidence" value="ECO:0007669"/>
    <property type="project" value="UniProtKB-ARBA"/>
</dbReference>
<evidence type="ECO:0000256" key="2">
    <source>
        <dbReference type="ARBA" id="ARBA00022525"/>
    </source>
</evidence>
<evidence type="ECO:0000256" key="8">
    <source>
        <dbReference type="ARBA" id="ARBA00023004"/>
    </source>
</evidence>
<dbReference type="GO" id="GO:0046872">
    <property type="term" value="F:metal ion binding"/>
    <property type="evidence" value="ECO:0007669"/>
    <property type="project" value="UniProtKB-KW"/>
</dbReference>
<dbReference type="PANTHER" id="PTHR11475">
    <property type="entry name" value="OXIDASE/PEROXIDASE"/>
    <property type="match status" value="1"/>
</dbReference>
<comment type="subcellular location">
    <subcellularLocation>
        <location evidence="1">Secreted</location>
    </subcellularLocation>
</comment>
<dbReference type="PANTHER" id="PTHR11475:SF4">
    <property type="entry name" value="CHORION PEROXIDASE"/>
    <property type="match status" value="1"/>
</dbReference>
<name>A0AAG5CQ01_ANOAO</name>
<keyword evidence="14" id="KW-1185">Reference proteome</keyword>
<dbReference type="Proteomes" id="UP000075880">
    <property type="component" value="Unassembled WGS sequence"/>
</dbReference>
<evidence type="ECO:0000256" key="10">
    <source>
        <dbReference type="ARBA" id="ARBA00023180"/>
    </source>
</evidence>
<feature type="signal peptide" evidence="12">
    <location>
        <begin position="1"/>
        <end position="23"/>
    </location>
</feature>
<dbReference type="Pfam" id="PF03098">
    <property type="entry name" value="An_peroxidase"/>
    <property type="match status" value="1"/>
</dbReference>
<dbReference type="GO" id="GO:0004601">
    <property type="term" value="F:peroxidase activity"/>
    <property type="evidence" value="ECO:0007669"/>
    <property type="project" value="UniProtKB-KW"/>
</dbReference>
<reference evidence="13" key="1">
    <citation type="submission" date="2024-04" db="UniProtKB">
        <authorList>
            <consortium name="EnsemblMetazoa"/>
        </authorList>
    </citation>
    <scope>IDENTIFICATION</scope>
    <source>
        <strain evidence="13">EBRO</strain>
    </source>
</reference>
<dbReference type="InterPro" id="IPR010255">
    <property type="entry name" value="Haem_peroxidase_sf"/>
</dbReference>
<dbReference type="GO" id="GO:0005576">
    <property type="term" value="C:extracellular region"/>
    <property type="evidence" value="ECO:0007669"/>
    <property type="project" value="UniProtKB-SubCell"/>
</dbReference>
<dbReference type="Gene3D" id="1.10.640.10">
    <property type="entry name" value="Haem peroxidase domain superfamily, animal type"/>
    <property type="match status" value="1"/>
</dbReference>
<keyword evidence="10" id="KW-0325">Glycoprotein</keyword>